<evidence type="ECO:0000256" key="4">
    <source>
        <dbReference type="ARBA" id="ARBA00023012"/>
    </source>
</evidence>
<dbReference type="HOGENOM" id="CLU_000445_5_0_12"/>
<dbReference type="InterPro" id="IPR041522">
    <property type="entry name" value="CdaR_GGDEF"/>
</dbReference>
<dbReference type="InterPro" id="IPR001789">
    <property type="entry name" value="Sig_transdc_resp-reg_receiver"/>
</dbReference>
<evidence type="ECO:0000256" key="6">
    <source>
        <dbReference type="ARBA" id="ARBA00023125"/>
    </source>
</evidence>
<name>E1R2Z8_SEDSS</name>
<dbReference type="PANTHER" id="PTHR42713">
    <property type="entry name" value="HISTIDINE KINASE-RELATED"/>
    <property type="match status" value="1"/>
</dbReference>
<evidence type="ECO:0000256" key="3">
    <source>
        <dbReference type="ARBA" id="ARBA00022553"/>
    </source>
</evidence>
<dbReference type="GO" id="GO:0005737">
    <property type="term" value="C:cytoplasm"/>
    <property type="evidence" value="ECO:0007669"/>
    <property type="project" value="UniProtKB-SubCell"/>
</dbReference>
<dbReference type="PANTHER" id="PTHR42713:SF3">
    <property type="entry name" value="TRANSCRIPTIONAL REGULATORY PROTEIN HPTR"/>
    <property type="match status" value="1"/>
</dbReference>
<evidence type="ECO:0000256" key="1">
    <source>
        <dbReference type="ARBA" id="ARBA00004496"/>
    </source>
</evidence>
<feature type="modified residue" description="4-aspartylphosphate" evidence="8">
    <location>
        <position position="55"/>
    </location>
</feature>
<feature type="domain" description="Response regulatory" evidence="10">
    <location>
        <begin position="3"/>
        <end position="120"/>
    </location>
</feature>
<dbReference type="SUPFAM" id="SSF52172">
    <property type="entry name" value="CheY-like"/>
    <property type="match status" value="1"/>
</dbReference>
<dbReference type="InterPro" id="IPR011006">
    <property type="entry name" value="CheY-like_superfamily"/>
</dbReference>
<dbReference type="Proteomes" id="UP000002318">
    <property type="component" value="Chromosome"/>
</dbReference>
<dbReference type="eggNOG" id="COG4753">
    <property type="taxonomic scope" value="Bacteria"/>
</dbReference>
<evidence type="ECO:0000256" key="2">
    <source>
        <dbReference type="ARBA" id="ARBA00022490"/>
    </source>
</evidence>
<dbReference type="PROSITE" id="PS50110">
    <property type="entry name" value="RESPONSE_REGULATORY"/>
    <property type="match status" value="1"/>
</dbReference>
<dbReference type="AlphaFoldDB" id="E1R2Z8"/>
<evidence type="ECO:0000313" key="12">
    <source>
        <dbReference type="Proteomes" id="UP000002318"/>
    </source>
</evidence>
<dbReference type="GO" id="GO:0003700">
    <property type="term" value="F:DNA-binding transcription factor activity"/>
    <property type="evidence" value="ECO:0007669"/>
    <property type="project" value="InterPro"/>
</dbReference>
<gene>
    <name evidence="11" type="ordered locus">Spirs_2062</name>
</gene>
<dbReference type="InterPro" id="IPR051552">
    <property type="entry name" value="HptR"/>
</dbReference>
<reference evidence="11 12" key="1">
    <citation type="journal article" date="2010" name="Stand. Genomic Sci.">
        <title>Complete genome sequence of Spirochaeta smaragdinae type strain (SEBR 4228).</title>
        <authorList>
            <person name="Mavromatis K."/>
            <person name="Yasawong M."/>
            <person name="Chertkov O."/>
            <person name="Lapidus A."/>
            <person name="Lucas S."/>
            <person name="Nolan M."/>
            <person name="Del Rio T.G."/>
            <person name="Tice H."/>
            <person name="Cheng J.F."/>
            <person name="Pitluck S."/>
            <person name="Liolios K."/>
            <person name="Ivanova N."/>
            <person name="Tapia R."/>
            <person name="Han C."/>
            <person name="Bruce D."/>
            <person name="Goodwin L."/>
            <person name="Pati A."/>
            <person name="Chen A."/>
            <person name="Palaniappan K."/>
            <person name="Land M."/>
            <person name="Hauser L."/>
            <person name="Chang Y.J."/>
            <person name="Jeffries C.D."/>
            <person name="Detter J.C."/>
            <person name="Rohde M."/>
            <person name="Brambilla E."/>
            <person name="Spring S."/>
            <person name="Goker M."/>
            <person name="Sikorski J."/>
            <person name="Woyke T."/>
            <person name="Bristow J."/>
            <person name="Eisen J.A."/>
            <person name="Markowitz V."/>
            <person name="Hugenholtz P."/>
            <person name="Klenk H.P."/>
            <person name="Kyrpides N.C."/>
        </authorList>
    </citation>
    <scope>NUCLEOTIDE SEQUENCE [LARGE SCALE GENOMIC DNA]</scope>
    <source>
        <strain evidence="12">DSM 11293 / JCM 15392 / SEBR 4228</strain>
    </source>
</reference>
<keyword evidence="7" id="KW-0804">Transcription</keyword>
<dbReference type="Pfam" id="PF12833">
    <property type="entry name" value="HTH_18"/>
    <property type="match status" value="1"/>
</dbReference>
<dbReference type="SUPFAM" id="SSF46689">
    <property type="entry name" value="Homeodomain-like"/>
    <property type="match status" value="2"/>
</dbReference>
<dbReference type="OrthoDB" id="159632at2"/>
<dbReference type="SMART" id="SM00342">
    <property type="entry name" value="HTH_ARAC"/>
    <property type="match status" value="1"/>
</dbReference>
<accession>E1R2Z8</accession>
<keyword evidence="5" id="KW-0805">Transcription regulation</keyword>
<dbReference type="CDD" id="cd17536">
    <property type="entry name" value="REC_YesN-like"/>
    <property type="match status" value="1"/>
</dbReference>
<dbReference type="KEGG" id="ssm:Spirs_2062"/>
<dbReference type="GO" id="GO:0043565">
    <property type="term" value="F:sequence-specific DNA binding"/>
    <property type="evidence" value="ECO:0007669"/>
    <property type="project" value="InterPro"/>
</dbReference>
<dbReference type="InterPro" id="IPR009057">
    <property type="entry name" value="Homeodomain-like_sf"/>
</dbReference>
<keyword evidence="4" id="KW-0902">Two-component regulatory system</keyword>
<dbReference type="eggNOG" id="COG2207">
    <property type="taxonomic scope" value="Bacteria"/>
</dbReference>
<proteinExistence type="predicted"/>
<keyword evidence="3 8" id="KW-0597">Phosphoprotein</keyword>
<dbReference type="InterPro" id="IPR018060">
    <property type="entry name" value="HTH_AraC"/>
</dbReference>
<dbReference type="GO" id="GO:0000160">
    <property type="term" value="P:phosphorelay signal transduction system"/>
    <property type="evidence" value="ECO:0007669"/>
    <property type="project" value="UniProtKB-KW"/>
</dbReference>
<dbReference type="InterPro" id="IPR018062">
    <property type="entry name" value="HTH_AraC-typ_CS"/>
</dbReference>
<protein>
    <submittedName>
        <fullName evidence="11">Two component transcriptional regulator, AraC family</fullName>
    </submittedName>
</protein>
<evidence type="ECO:0000313" key="11">
    <source>
        <dbReference type="EMBL" id="ADK81184.1"/>
    </source>
</evidence>
<dbReference type="RefSeq" id="WP_013254648.1">
    <property type="nucleotide sequence ID" value="NC_014364.1"/>
</dbReference>
<evidence type="ECO:0000259" key="9">
    <source>
        <dbReference type="PROSITE" id="PS01124"/>
    </source>
</evidence>
<evidence type="ECO:0000256" key="5">
    <source>
        <dbReference type="ARBA" id="ARBA00023015"/>
    </source>
</evidence>
<dbReference type="Gene3D" id="1.10.10.60">
    <property type="entry name" value="Homeodomain-like"/>
    <property type="match status" value="2"/>
</dbReference>
<organism evidence="11 12">
    <name type="scientific">Sediminispirochaeta smaragdinae (strain DSM 11293 / JCM 15392 / SEBR 4228)</name>
    <name type="common">Spirochaeta smaragdinae</name>
    <dbReference type="NCBI Taxonomy" id="573413"/>
    <lineage>
        <taxon>Bacteria</taxon>
        <taxon>Pseudomonadati</taxon>
        <taxon>Spirochaetota</taxon>
        <taxon>Spirochaetia</taxon>
        <taxon>Spirochaetales</taxon>
        <taxon>Spirochaetaceae</taxon>
        <taxon>Sediminispirochaeta</taxon>
    </lineage>
</organism>
<evidence type="ECO:0000259" key="10">
    <source>
        <dbReference type="PROSITE" id="PS50110"/>
    </source>
</evidence>
<dbReference type="PROSITE" id="PS00041">
    <property type="entry name" value="HTH_ARAC_FAMILY_1"/>
    <property type="match status" value="1"/>
</dbReference>
<dbReference type="EMBL" id="CP002116">
    <property type="protein sequence ID" value="ADK81184.1"/>
    <property type="molecule type" value="Genomic_DNA"/>
</dbReference>
<dbReference type="PROSITE" id="PS01124">
    <property type="entry name" value="HTH_ARAC_FAMILY_2"/>
    <property type="match status" value="1"/>
</dbReference>
<keyword evidence="2" id="KW-0963">Cytoplasm</keyword>
<evidence type="ECO:0000256" key="8">
    <source>
        <dbReference type="PROSITE-ProRule" id="PRU00169"/>
    </source>
</evidence>
<feature type="domain" description="HTH araC/xylS-type" evidence="9">
    <location>
        <begin position="441"/>
        <end position="539"/>
    </location>
</feature>
<evidence type="ECO:0000256" key="7">
    <source>
        <dbReference type="ARBA" id="ARBA00023163"/>
    </source>
</evidence>
<dbReference type="SMART" id="SM00448">
    <property type="entry name" value="REC"/>
    <property type="match status" value="1"/>
</dbReference>
<sequence>MFRLVIADDEHRVCQLIQNIIPWNDYQVQVSGTAYNGIDAFRLIQEVQPDIVITDIRMPGYDGITLIGKSKALYPDISFIIVSGYRDFEYAQSALKFGADDYLLKPISGEEIKRIIMKVLAKKMEQEEKYQHENRLQSELLKSRETLRKQFAKDLIDRECRVDRDALSDIQDRYLIRFHSPYFQVIIVRLDNLEPLQDYEPDRIIDTIREKVEIAASACLGGLVHDVFCTFTSFSIIYILNTKEKNGLSYRDEEELFEAASQKLTEYGKWKVSICIGRPVHAFERLSDSYADALLALRQRIFHVGRKIYHWNYVSDLEKELLKFDLPGFEKRITTILGNEDISQIKNDLKEFFSSTPIFHRIFNPDTLQYLCTYVTDSVIKKLQAMGSDEEPVLSVRKKAGFILDVSCSIELLFTRLIHLYVQVLEDTLTSKRIQAYKPIRIAIEYIEKHHAESIDLKLVAKEAGFNPIYFSSLFKKETGINFKDYIQQKRIETAKELLLSSNQTILAISEKVGYKDVRYFSKIFTKIVGIKPHMYRKVYG</sequence>
<keyword evidence="12" id="KW-1185">Reference proteome</keyword>
<dbReference type="STRING" id="573413.Spirs_2062"/>
<dbReference type="Pfam" id="PF17853">
    <property type="entry name" value="GGDEF_2"/>
    <property type="match status" value="1"/>
</dbReference>
<keyword evidence="6" id="KW-0238">DNA-binding</keyword>
<dbReference type="Gene3D" id="3.40.50.2300">
    <property type="match status" value="1"/>
</dbReference>
<dbReference type="Pfam" id="PF00072">
    <property type="entry name" value="Response_reg"/>
    <property type="match status" value="1"/>
</dbReference>
<comment type="subcellular location">
    <subcellularLocation>
        <location evidence="1">Cytoplasm</location>
    </subcellularLocation>
</comment>